<evidence type="ECO:0000256" key="7">
    <source>
        <dbReference type="ARBA" id="ARBA00022679"/>
    </source>
</evidence>
<evidence type="ECO:0000256" key="4">
    <source>
        <dbReference type="ARBA" id="ARBA00011890"/>
    </source>
</evidence>
<keyword evidence="6" id="KW-0489">Methyltransferase</keyword>
<keyword evidence="7" id="KW-0808">Transferase</keyword>
<dbReference type="AlphaFoldDB" id="A0AA39R908"/>
<keyword evidence="14" id="KW-1185">Reference proteome</keyword>
<evidence type="ECO:0000256" key="10">
    <source>
        <dbReference type="ARBA" id="ARBA00031350"/>
    </source>
</evidence>
<sequence>MAWLSSGSSNAGLIKNLASNGLITSERVKNAMLSVDRAHYAPYAPYTDSPQTIGYSATISAPHMHAHALESLLPYLHPTARVLDIGSGSGYLTAVLAALIGPQGHVVGIDHIQGLVDLATSNMQKSEQGREWLKSGRVKLVKGDGRKGFKEDGVEGWDAIHVGAAAKEAHAVLIEQLRRPGRLFIPVGEGSQYIWVIDKKEDGSVVREKSFGVRYVPLTDAPPEEGE</sequence>
<evidence type="ECO:0000256" key="6">
    <source>
        <dbReference type="ARBA" id="ARBA00022603"/>
    </source>
</evidence>
<accession>A0AA39R908</accession>
<organism evidence="13 14">
    <name type="scientific">Cladonia borealis</name>
    <dbReference type="NCBI Taxonomy" id="184061"/>
    <lineage>
        <taxon>Eukaryota</taxon>
        <taxon>Fungi</taxon>
        <taxon>Dikarya</taxon>
        <taxon>Ascomycota</taxon>
        <taxon>Pezizomycotina</taxon>
        <taxon>Lecanoromycetes</taxon>
        <taxon>OSLEUM clade</taxon>
        <taxon>Lecanoromycetidae</taxon>
        <taxon>Lecanorales</taxon>
        <taxon>Lecanorineae</taxon>
        <taxon>Cladoniaceae</taxon>
        <taxon>Cladonia</taxon>
    </lineage>
</organism>
<gene>
    <name evidence="13" type="ORF">JMJ35_000282</name>
</gene>
<keyword evidence="5" id="KW-0963">Cytoplasm</keyword>
<dbReference type="InterPro" id="IPR029063">
    <property type="entry name" value="SAM-dependent_MTases_sf"/>
</dbReference>
<dbReference type="GO" id="GO:0032259">
    <property type="term" value="P:methylation"/>
    <property type="evidence" value="ECO:0007669"/>
    <property type="project" value="UniProtKB-KW"/>
</dbReference>
<dbReference type="CDD" id="cd02440">
    <property type="entry name" value="AdoMet_MTases"/>
    <property type="match status" value="1"/>
</dbReference>
<comment type="function">
    <text evidence="12">Initiates the repair of damaged proteins by catalyzing methyl esterification of L-isoaspartyl and D-aspartyl residues produced by spontaneous isomerization and racemization of L-aspartyl and L-asparaginyl residues in aging peptides and proteins.</text>
</comment>
<dbReference type="SUPFAM" id="SSF53335">
    <property type="entry name" value="S-adenosyl-L-methionine-dependent methyltransferases"/>
    <property type="match status" value="1"/>
</dbReference>
<dbReference type="EC" id="2.1.1.77" evidence="4"/>
<evidence type="ECO:0000256" key="9">
    <source>
        <dbReference type="ARBA" id="ARBA00031323"/>
    </source>
</evidence>
<evidence type="ECO:0000256" key="2">
    <source>
        <dbReference type="ARBA" id="ARBA00005369"/>
    </source>
</evidence>
<dbReference type="InterPro" id="IPR000682">
    <property type="entry name" value="PCMT"/>
</dbReference>
<dbReference type="GO" id="GO:0006950">
    <property type="term" value="P:response to stress"/>
    <property type="evidence" value="ECO:0007669"/>
    <property type="project" value="UniProtKB-ARBA"/>
</dbReference>
<name>A0AA39R908_9LECA</name>
<comment type="similarity">
    <text evidence="2">Belongs to the methyltransferase superfamily. L-isoaspartyl/D-aspartyl protein methyltransferase family.</text>
</comment>
<comment type="caution">
    <text evidence="13">The sequence shown here is derived from an EMBL/GenBank/DDBJ whole genome shotgun (WGS) entry which is preliminary data.</text>
</comment>
<dbReference type="EMBL" id="JAFEKC020000001">
    <property type="protein sequence ID" value="KAK0517127.1"/>
    <property type="molecule type" value="Genomic_DNA"/>
</dbReference>
<reference evidence="13" key="1">
    <citation type="submission" date="2023-03" db="EMBL/GenBank/DDBJ databases">
        <title>Complete genome of Cladonia borealis.</title>
        <authorList>
            <person name="Park H."/>
        </authorList>
    </citation>
    <scope>NUCLEOTIDE SEQUENCE</scope>
    <source>
        <strain evidence="13">ANT050790</strain>
    </source>
</reference>
<dbReference type="PANTHER" id="PTHR11579:SF0">
    <property type="entry name" value="PROTEIN-L-ISOASPARTATE(D-ASPARTATE) O-METHYLTRANSFERASE"/>
    <property type="match status" value="1"/>
</dbReference>
<dbReference type="Gene3D" id="3.40.50.150">
    <property type="entry name" value="Vaccinia Virus protein VP39"/>
    <property type="match status" value="1"/>
</dbReference>
<evidence type="ECO:0000313" key="14">
    <source>
        <dbReference type="Proteomes" id="UP001166286"/>
    </source>
</evidence>
<dbReference type="NCBIfam" id="TIGR00080">
    <property type="entry name" value="pimt"/>
    <property type="match status" value="1"/>
</dbReference>
<dbReference type="GO" id="GO:0004719">
    <property type="term" value="F:protein-L-isoaspartate (D-aspartate) O-methyltransferase activity"/>
    <property type="evidence" value="ECO:0007669"/>
    <property type="project" value="UniProtKB-EC"/>
</dbReference>
<evidence type="ECO:0000256" key="5">
    <source>
        <dbReference type="ARBA" id="ARBA00022490"/>
    </source>
</evidence>
<comment type="subcellular location">
    <subcellularLocation>
        <location evidence="1">Cytoplasm</location>
        <location evidence="1">Cytosol</location>
    </subcellularLocation>
</comment>
<dbReference type="Pfam" id="PF01135">
    <property type="entry name" value="PCMT"/>
    <property type="match status" value="1"/>
</dbReference>
<protein>
    <recommendedName>
        <fullName evidence="4">protein-L-isoaspartate(D-aspartate) O-methyltransferase</fullName>
        <ecNumber evidence="4">2.1.1.77</ecNumber>
    </recommendedName>
    <alternativeName>
        <fullName evidence="10">L-isoaspartyl protein carboxyl methyltransferase</fullName>
    </alternativeName>
    <alternativeName>
        <fullName evidence="9">Protein-beta-aspartate methyltransferase</fullName>
    </alternativeName>
</protein>
<evidence type="ECO:0000256" key="12">
    <source>
        <dbReference type="ARBA" id="ARBA00054057"/>
    </source>
</evidence>
<evidence type="ECO:0000256" key="8">
    <source>
        <dbReference type="ARBA" id="ARBA00022691"/>
    </source>
</evidence>
<evidence type="ECO:0000256" key="11">
    <source>
        <dbReference type="ARBA" id="ARBA00035815"/>
    </source>
</evidence>
<dbReference type="Proteomes" id="UP001166286">
    <property type="component" value="Unassembled WGS sequence"/>
</dbReference>
<proteinExistence type="inferred from homology"/>
<evidence type="ECO:0000256" key="1">
    <source>
        <dbReference type="ARBA" id="ARBA00004514"/>
    </source>
</evidence>
<dbReference type="GO" id="GO:0005829">
    <property type="term" value="C:cytosol"/>
    <property type="evidence" value="ECO:0007669"/>
    <property type="project" value="UniProtKB-SubCell"/>
</dbReference>
<keyword evidence="8" id="KW-0949">S-adenosyl-L-methionine</keyword>
<dbReference type="PANTHER" id="PTHR11579">
    <property type="entry name" value="PROTEIN-L-ISOASPARTATE O-METHYLTRANSFERASE"/>
    <property type="match status" value="1"/>
</dbReference>
<comment type="catalytic activity">
    <reaction evidence="11">
        <text>[protein]-L-isoaspartate + S-adenosyl-L-methionine = [protein]-L-isoaspartate alpha-methyl ester + S-adenosyl-L-homocysteine</text>
        <dbReference type="Rhea" id="RHEA:12705"/>
        <dbReference type="Rhea" id="RHEA-COMP:12143"/>
        <dbReference type="Rhea" id="RHEA-COMP:12144"/>
        <dbReference type="ChEBI" id="CHEBI:57856"/>
        <dbReference type="ChEBI" id="CHEBI:59789"/>
        <dbReference type="ChEBI" id="CHEBI:90596"/>
        <dbReference type="ChEBI" id="CHEBI:90598"/>
        <dbReference type="EC" id="2.1.1.77"/>
    </reaction>
    <physiologicalReaction direction="left-to-right" evidence="11">
        <dbReference type="Rhea" id="RHEA:12706"/>
    </physiologicalReaction>
</comment>
<evidence type="ECO:0000313" key="13">
    <source>
        <dbReference type="EMBL" id="KAK0517127.1"/>
    </source>
</evidence>
<evidence type="ECO:0000256" key="3">
    <source>
        <dbReference type="ARBA" id="ARBA00011245"/>
    </source>
</evidence>
<comment type="subunit">
    <text evidence="3">Monomer.</text>
</comment>
<dbReference type="FunFam" id="3.40.50.150:FF:000235">
    <property type="entry name" value="Protein-L-isoaspartate O-methyltransferase"/>
    <property type="match status" value="1"/>
</dbReference>